<dbReference type="eggNOG" id="KOG0626">
    <property type="taxonomic scope" value="Eukaryota"/>
</dbReference>
<dbReference type="Proteomes" id="UP000017836">
    <property type="component" value="Unassembled WGS sequence"/>
</dbReference>
<dbReference type="InterPro" id="IPR001360">
    <property type="entry name" value="Glyco_hydro_1"/>
</dbReference>
<dbReference type="PANTHER" id="PTHR10353:SF29">
    <property type="entry name" value="BETA-GLUCOSIDASE 11"/>
    <property type="match status" value="1"/>
</dbReference>
<dbReference type="PANTHER" id="PTHR10353">
    <property type="entry name" value="GLYCOSYL HYDROLASE"/>
    <property type="match status" value="1"/>
</dbReference>
<dbReference type="EMBL" id="KI393908">
    <property type="protein sequence ID" value="ERN06437.1"/>
    <property type="molecule type" value="Genomic_DNA"/>
</dbReference>
<dbReference type="KEGG" id="atr:18434633"/>
<keyword evidence="4" id="KW-0732">Signal</keyword>
<evidence type="ECO:0008006" key="7">
    <source>
        <dbReference type="Google" id="ProtNLM"/>
    </source>
</evidence>
<dbReference type="GO" id="GO:0008422">
    <property type="term" value="F:beta-glucosidase activity"/>
    <property type="evidence" value="ECO:0000318"/>
    <property type="project" value="GO_Central"/>
</dbReference>
<dbReference type="Gramene" id="ERN06437">
    <property type="protein sequence ID" value="ERN06437"/>
    <property type="gene ID" value="AMTR_s00016p00257520"/>
</dbReference>
<evidence type="ECO:0000256" key="1">
    <source>
        <dbReference type="ARBA" id="ARBA00010838"/>
    </source>
</evidence>
<feature type="signal peptide" evidence="4">
    <location>
        <begin position="1"/>
        <end position="20"/>
    </location>
</feature>
<evidence type="ECO:0000256" key="2">
    <source>
        <dbReference type="ARBA" id="ARBA00022801"/>
    </source>
</evidence>
<dbReference type="Pfam" id="PF00232">
    <property type="entry name" value="Glyco_hydro_1"/>
    <property type="match status" value="1"/>
</dbReference>
<keyword evidence="2" id="KW-0378">Hydrolase</keyword>
<protein>
    <recommendedName>
        <fullName evidence="7">Beta-glucosidase</fullName>
    </recommendedName>
</protein>
<dbReference type="SUPFAM" id="SSF51445">
    <property type="entry name" value="(Trans)glycosidases"/>
    <property type="match status" value="1"/>
</dbReference>
<comment type="similarity">
    <text evidence="1 3">Belongs to the glycosyl hydrolase 1 family.</text>
</comment>
<evidence type="ECO:0000256" key="4">
    <source>
        <dbReference type="SAM" id="SignalP"/>
    </source>
</evidence>
<proteinExistence type="inferred from homology"/>
<evidence type="ECO:0000256" key="3">
    <source>
        <dbReference type="RuleBase" id="RU003690"/>
    </source>
</evidence>
<keyword evidence="6" id="KW-1185">Reference proteome</keyword>
<feature type="chain" id="PRO_5004808151" description="Beta-glucosidase" evidence="4">
    <location>
        <begin position="21"/>
        <end position="510"/>
    </location>
</feature>
<accession>W1P968</accession>
<dbReference type="AlphaFoldDB" id="W1P968"/>
<dbReference type="GO" id="GO:0005975">
    <property type="term" value="P:carbohydrate metabolic process"/>
    <property type="evidence" value="ECO:0007669"/>
    <property type="project" value="InterPro"/>
</dbReference>
<dbReference type="HOGENOM" id="CLU_001859_1_0_1"/>
<dbReference type="InterPro" id="IPR017853">
    <property type="entry name" value="GH"/>
</dbReference>
<dbReference type="FunFam" id="3.20.20.80:FF:000022">
    <property type="entry name" value="Beta-glucosidase 11"/>
    <property type="match status" value="1"/>
</dbReference>
<evidence type="ECO:0000313" key="5">
    <source>
        <dbReference type="EMBL" id="ERN06437.1"/>
    </source>
</evidence>
<dbReference type="PRINTS" id="PR00131">
    <property type="entry name" value="GLHYDRLASE1"/>
</dbReference>
<reference evidence="6" key="1">
    <citation type="journal article" date="2013" name="Science">
        <title>The Amborella genome and the evolution of flowering plants.</title>
        <authorList>
            <consortium name="Amborella Genome Project"/>
        </authorList>
    </citation>
    <scope>NUCLEOTIDE SEQUENCE [LARGE SCALE GENOMIC DNA]</scope>
</reference>
<sequence>MERPFMFLVFLFFLSPQIQASLSHLTRDHFPPAFLFGAGTSSLQVEGAAQEDGKKPSIEETFPDGIRGSDKLKVAADQYHKYKEDVKLMHEMGLDAYRFSIAWSRLIPDGRGAVNPLGLKYYNSLLDELHSHGIAAHVTLYHFDLPQSLQDEYGGWVDRRIIEDFTAYAEVCFREFGDRVVAWSTFNEPNFFTLAGYDVGLAAPYRCSIPSFFNCSEGNSSVDGYLTAHNVLLSHANAVQLYRERYQPKQGGSIGLSLMSPWFLPATNSSKDVAATQRVVDFQFGWFMDPLVHGDYPLIMRRIVGSRLPTFGEKESKLLKSSIDFIGLNHYTIFYVHDDLGNWDMNQTDYITDVHARVSFPGVSPFEEKGEQESFPSAMSDLLEYFKQSYKDVTIFIHENGLALPHGNTPPSLESGDDDPRVQYLQGYLDALLTSIRNGSNVEGYFVWSFVDCFEFAAGKAFGLYYVDFEDANFERYPTPSSIWYSNFLHGKEGSKVKRHVYQTELSSYI</sequence>
<dbReference type="Gene3D" id="3.20.20.80">
    <property type="entry name" value="Glycosidases"/>
    <property type="match status" value="1"/>
</dbReference>
<dbReference type="OrthoDB" id="65569at2759"/>
<dbReference type="OMA" id="EMPFFNS"/>
<name>W1P968_AMBTC</name>
<evidence type="ECO:0000313" key="6">
    <source>
        <dbReference type="Proteomes" id="UP000017836"/>
    </source>
</evidence>
<gene>
    <name evidence="5" type="ORF">AMTR_s00016p00257520</name>
</gene>
<organism evidence="5 6">
    <name type="scientific">Amborella trichopoda</name>
    <dbReference type="NCBI Taxonomy" id="13333"/>
    <lineage>
        <taxon>Eukaryota</taxon>
        <taxon>Viridiplantae</taxon>
        <taxon>Streptophyta</taxon>
        <taxon>Embryophyta</taxon>
        <taxon>Tracheophyta</taxon>
        <taxon>Spermatophyta</taxon>
        <taxon>Magnoliopsida</taxon>
        <taxon>Amborellales</taxon>
        <taxon>Amborellaceae</taxon>
        <taxon>Amborella</taxon>
    </lineage>
</organism>